<comment type="caution">
    <text evidence="2">The sequence shown here is derived from an EMBL/GenBank/DDBJ whole genome shotgun (WGS) entry which is preliminary data.</text>
</comment>
<reference evidence="2" key="1">
    <citation type="submission" date="2023-01" db="EMBL/GenBank/DDBJ databases">
        <title>Human gut microbiome strain richness.</title>
        <authorList>
            <person name="Chen-Liaw A."/>
        </authorList>
    </citation>
    <scope>NUCLEOTIDE SEQUENCE</scope>
    <source>
        <strain evidence="2">1001217st1_A9_1001217B_191108</strain>
    </source>
</reference>
<dbReference type="EC" id="2.4.-.-" evidence="2"/>
<evidence type="ECO:0000313" key="2">
    <source>
        <dbReference type="EMBL" id="MDB8739139.1"/>
    </source>
</evidence>
<dbReference type="EMBL" id="JAQMLR010000009">
    <property type="protein sequence ID" value="MDB8739139.1"/>
    <property type="molecule type" value="Genomic_DNA"/>
</dbReference>
<evidence type="ECO:0000313" key="3">
    <source>
        <dbReference type="Proteomes" id="UP001211731"/>
    </source>
</evidence>
<dbReference type="AlphaFoldDB" id="A0AB35J4E1"/>
<dbReference type="RefSeq" id="WP_272107188.1">
    <property type="nucleotide sequence ID" value="NZ_JAQMLO010000009.1"/>
</dbReference>
<dbReference type="Proteomes" id="UP001211731">
    <property type="component" value="Unassembled WGS sequence"/>
</dbReference>
<name>A0AB35J4E1_MEDGN</name>
<keyword evidence="2" id="KW-0328">Glycosyltransferase</keyword>
<protein>
    <submittedName>
        <fullName evidence="2">Glycosyltransferase</fullName>
        <ecNumber evidence="2">2.4.-.-</ecNumber>
    </submittedName>
</protein>
<dbReference type="Pfam" id="PF00535">
    <property type="entry name" value="Glycos_transf_2"/>
    <property type="match status" value="1"/>
</dbReference>
<dbReference type="InterPro" id="IPR001173">
    <property type="entry name" value="Glyco_trans_2-like"/>
</dbReference>
<feature type="domain" description="Glycosyltransferase 2-like" evidence="1">
    <location>
        <begin position="15"/>
        <end position="183"/>
    </location>
</feature>
<keyword evidence="2" id="KW-0808">Transferase</keyword>
<dbReference type="SUPFAM" id="SSF53448">
    <property type="entry name" value="Nucleotide-diphospho-sugar transferases"/>
    <property type="match status" value="1"/>
</dbReference>
<proteinExistence type="predicted"/>
<gene>
    <name evidence="2" type="ORF">PNU63_10240</name>
</gene>
<dbReference type="Gene3D" id="3.90.550.10">
    <property type="entry name" value="Spore Coat Polysaccharide Biosynthesis Protein SpsA, Chain A"/>
    <property type="match status" value="1"/>
</dbReference>
<accession>A0AB35J4E1</accession>
<dbReference type="InterPro" id="IPR029044">
    <property type="entry name" value="Nucleotide-diphossugar_trans"/>
</dbReference>
<evidence type="ECO:0000259" key="1">
    <source>
        <dbReference type="Pfam" id="PF00535"/>
    </source>
</evidence>
<dbReference type="PANTHER" id="PTHR22916">
    <property type="entry name" value="GLYCOSYLTRANSFERASE"/>
    <property type="match status" value="1"/>
</dbReference>
<sequence>MEQIKRTKDNEIVVSVLCAVYNHERYLRKTLESFVKQQTNFLYEVIVHDDASTDNSKQIIKEFAEKYPQIIKPIFQSENQYSKGKYIIGDYMFPVANGKYLAWCEGDDYWTDEKKLQKQVDALREHPDCFFCTHMVPISNNGIIEGTFPSTKMKTGVYSTNEALKQGYFQTSSFMLKKEKFREYLLFRQSNPAIVGSESILMYMELIGNIYYINEKMSMYRILTPGSWTSTQKKDKEKQIVNRLRFISMLDSFNRFSESKYEVYFRRRINEDVISYLALDDKRKRLMFDDYSYLNDYLSFKTKMKTLIWRFSPRLYAFLINKIR</sequence>
<organism evidence="2 3">
    <name type="scientific">Mediterraneibacter gnavus</name>
    <name type="common">Ruminococcus gnavus</name>
    <dbReference type="NCBI Taxonomy" id="33038"/>
    <lineage>
        <taxon>Bacteria</taxon>
        <taxon>Bacillati</taxon>
        <taxon>Bacillota</taxon>
        <taxon>Clostridia</taxon>
        <taxon>Lachnospirales</taxon>
        <taxon>Lachnospiraceae</taxon>
        <taxon>Mediterraneibacter</taxon>
    </lineage>
</organism>
<dbReference type="PANTHER" id="PTHR22916:SF3">
    <property type="entry name" value="UDP-GLCNAC:BETAGAL BETA-1,3-N-ACETYLGLUCOSAMINYLTRANSFERASE-LIKE PROTEIN 1"/>
    <property type="match status" value="1"/>
</dbReference>
<dbReference type="GO" id="GO:0016758">
    <property type="term" value="F:hexosyltransferase activity"/>
    <property type="evidence" value="ECO:0007669"/>
    <property type="project" value="UniProtKB-ARBA"/>
</dbReference>